<feature type="transmembrane region" description="Helical" evidence="1">
    <location>
        <begin position="194"/>
        <end position="214"/>
    </location>
</feature>
<feature type="transmembrane region" description="Helical" evidence="1">
    <location>
        <begin position="18"/>
        <end position="35"/>
    </location>
</feature>
<reference evidence="2 3" key="1">
    <citation type="submission" date="2018-09" db="EMBL/GenBank/DDBJ databases">
        <title>Altererythrobacter sp.Ery1 and Ery12, the genome sequencing of novel strains in genus Alterythrobacter.</title>
        <authorList>
            <person name="Cheng H."/>
            <person name="Wu Y.-H."/>
            <person name="Fang C."/>
            <person name="Xu X.-W."/>
        </authorList>
    </citation>
    <scope>NUCLEOTIDE SEQUENCE [LARGE SCALE GENOMIC DNA]</scope>
    <source>
        <strain evidence="2 3">Ery12</strain>
    </source>
</reference>
<proteinExistence type="predicted"/>
<sequence length="221" mass="23457">MTQAARTGIGNRIAPPRFVAFVAISVSVAAGWLLLGDGRVADALTTGFDIAAALYLASMAPLLRSHSADKIRRHARDNDANRVWVLVLACLSVLVVLAALSGELHEAAKGDGAAIARLLATLTLAWLFANTVFAVHYAHLFYGESSNKDSDRGGLDFPGTKEPDYADFLYFSATLGMTFQTSDVAITSRAVRRVALGQCLIAFVFNLGILAFVINTLGGLA</sequence>
<evidence type="ECO:0000313" key="3">
    <source>
        <dbReference type="Proteomes" id="UP000284322"/>
    </source>
</evidence>
<keyword evidence="1" id="KW-0472">Membrane</keyword>
<dbReference type="InterPro" id="IPR009781">
    <property type="entry name" value="DUF1345"/>
</dbReference>
<evidence type="ECO:0000256" key="1">
    <source>
        <dbReference type="SAM" id="Phobius"/>
    </source>
</evidence>
<evidence type="ECO:0000313" key="2">
    <source>
        <dbReference type="EMBL" id="RJX67743.1"/>
    </source>
</evidence>
<dbReference type="EMBL" id="RAHJ01000018">
    <property type="protein sequence ID" value="RJX67743.1"/>
    <property type="molecule type" value="Genomic_DNA"/>
</dbReference>
<name>A0A419R1X8_9SPHN</name>
<keyword evidence="3" id="KW-1185">Reference proteome</keyword>
<dbReference type="OrthoDB" id="64737at2"/>
<dbReference type="Proteomes" id="UP000284322">
    <property type="component" value="Unassembled WGS sequence"/>
</dbReference>
<dbReference type="AlphaFoldDB" id="A0A419R1X8"/>
<protein>
    <submittedName>
        <fullName evidence="2">DUF1345 domain-containing protein</fullName>
    </submittedName>
</protein>
<organism evidence="2 3">
    <name type="scientific">Tsuneonella suprasediminis</name>
    <dbReference type="NCBI Taxonomy" id="2306996"/>
    <lineage>
        <taxon>Bacteria</taxon>
        <taxon>Pseudomonadati</taxon>
        <taxon>Pseudomonadota</taxon>
        <taxon>Alphaproteobacteria</taxon>
        <taxon>Sphingomonadales</taxon>
        <taxon>Erythrobacteraceae</taxon>
        <taxon>Tsuneonella</taxon>
    </lineage>
</organism>
<feature type="transmembrane region" description="Helical" evidence="1">
    <location>
        <begin position="41"/>
        <end position="63"/>
    </location>
</feature>
<dbReference type="RefSeq" id="WP_120108535.1">
    <property type="nucleotide sequence ID" value="NZ_RAHJ01000018.1"/>
</dbReference>
<gene>
    <name evidence="2" type="ORF">D6858_07030</name>
</gene>
<keyword evidence="1" id="KW-0812">Transmembrane</keyword>
<accession>A0A419R1X8</accession>
<feature type="transmembrane region" description="Helical" evidence="1">
    <location>
        <begin position="83"/>
        <end position="102"/>
    </location>
</feature>
<dbReference type="Pfam" id="PF07077">
    <property type="entry name" value="DUF1345"/>
    <property type="match status" value="1"/>
</dbReference>
<keyword evidence="1" id="KW-1133">Transmembrane helix</keyword>
<feature type="transmembrane region" description="Helical" evidence="1">
    <location>
        <begin position="114"/>
        <end position="138"/>
    </location>
</feature>
<comment type="caution">
    <text evidence="2">The sequence shown here is derived from an EMBL/GenBank/DDBJ whole genome shotgun (WGS) entry which is preliminary data.</text>
</comment>